<name>A0A450X1A0_9GAMM</name>
<feature type="compositionally biased region" description="Basic and acidic residues" evidence="1">
    <location>
        <begin position="31"/>
        <end position="52"/>
    </location>
</feature>
<feature type="domain" description="YozE SAM-like" evidence="2">
    <location>
        <begin position="20"/>
        <end position="83"/>
    </location>
</feature>
<dbReference type="SUPFAM" id="SSF140652">
    <property type="entry name" value="YozE-like"/>
    <property type="match status" value="1"/>
</dbReference>
<protein>
    <submittedName>
        <fullName evidence="3">YozE SAM-like fold</fullName>
    </submittedName>
</protein>
<dbReference type="Gene3D" id="1.10.150.260">
    <property type="entry name" value="YozE SAM-like"/>
    <property type="match status" value="1"/>
</dbReference>
<accession>A0A450X1A0</accession>
<proteinExistence type="predicted"/>
<gene>
    <name evidence="3" type="ORF">BECKLPF1236B_GA0070989_13382</name>
</gene>
<evidence type="ECO:0000256" key="1">
    <source>
        <dbReference type="SAM" id="MobiDB-lite"/>
    </source>
</evidence>
<evidence type="ECO:0000313" key="3">
    <source>
        <dbReference type="EMBL" id="VFK23057.1"/>
    </source>
</evidence>
<reference evidence="3" key="1">
    <citation type="submission" date="2019-02" db="EMBL/GenBank/DDBJ databases">
        <authorList>
            <person name="Gruber-Vodicka R. H."/>
            <person name="Seah K. B. B."/>
        </authorList>
    </citation>
    <scope>NUCLEOTIDE SEQUENCE</scope>
    <source>
        <strain evidence="3">BECK_S313</strain>
    </source>
</reference>
<dbReference type="EMBL" id="CAADFK010000338">
    <property type="protein sequence ID" value="VFK23057.1"/>
    <property type="molecule type" value="Genomic_DNA"/>
</dbReference>
<evidence type="ECO:0000259" key="2">
    <source>
        <dbReference type="Pfam" id="PF06855"/>
    </source>
</evidence>
<organism evidence="3">
    <name type="scientific">Candidatus Kentrum sp. LPFa</name>
    <dbReference type="NCBI Taxonomy" id="2126335"/>
    <lineage>
        <taxon>Bacteria</taxon>
        <taxon>Pseudomonadati</taxon>
        <taxon>Pseudomonadota</taxon>
        <taxon>Gammaproteobacteria</taxon>
        <taxon>Candidatus Kentrum</taxon>
    </lineage>
</organism>
<dbReference type="InterPro" id="IPR023089">
    <property type="entry name" value="YozE_SAM-like"/>
</dbReference>
<sequence length="84" mass="9721">MRLEFHVAVNNEKNGDTKISFLEWLDEQSDRDDPIGDLSKDVKRDKRSSNVPNDKDSWIEHLKLAGACLDVIEALEEAWDEYES</sequence>
<dbReference type="AlphaFoldDB" id="A0A450X1A0"/>
<dbReference type="InterPro" id="IPR036806">
    <property type="entry name" value="YozE_SAM-like_sf"/>
</dbReference>
<dbReference type="Pfam" id="PF06855">
    <property type="entry name" value="YozE_SAM_like"/>
    <property type="match status" value="1"/>
</dbReference>
<feature type="region of interest" description="Disordered" evidence="1">
    <location>
        <begin position="29"/>
        <end position="52"/>
    </location>
</feature>